<proteinExistence type="predicted"/>
<feature type="region of interest" description="Disordered" evidence="1">
    <location>
        <begin position="32"/>
        <end position="69"/>
    </location>
</feature>
<organism evidence="2 3">
    <name type="scientific">Anabarilius grahami</name>
    <name type="common">Kanglang fish</name>
    <name type="synonym">Barilius grahami</name>
    <dbReference type="NCBI Taxonomy" id="495550"/>
    <lineage>
        <taxon>Eukaryota</taxon>
        <taxon>Metazoa</taxon>
        <taxon>Chordata</taxon>
        <taxon>Craniata</taxon>
        <taxon>Vertebrata</taxon>
        <taxon>Euteleostomi</taxon>
        <taxon>Actinopterygii</taxon>
        <taxon>Neopterygii</taxon>
        <taxon>Teleostei</taxon>
        <taxon>Ostariophysi</taxon>
        <taxon>Cypriniformes</taxon>
        <taxon>Xenocyprididae</taxon>
        <taxon>Xenocypridinae</taxon>
        <taxon>Xenocypridinae incertae sedis</taxon>
        <taxon>Anabarilius</taxon>
    </lineage>
</organism>
<sequence length="69" mass="7819">MAIGYTPTLGLAFILFKRLKGMRESMDKCLPALPRGFKRKPRRGGIKTENMPNLIEMDPSPEEPKAEDE</sequence>
<evidence type="ECO:0000313" key="2">
    <source>
        <dbReference type="EMBL" id="ROL49048.1"/>
    </source>
</evidence>
<gene>
    <name evidence="2" type="ORF">DPX16_16663</name>
</gene>
<feature type="compositionally biased region" description="Acidic residues" evidence="1">
    <location>
        <begin position="59"/>
        <end position="69"/>
    </location>
</feature>
<dbReference type="EMBL" id="RJVU01027559">
    <property type="protein sequence ID" value="ROL49048.1"/>
    <property type="molecule type" value="Genomic_DNA"/>
</dbReference>
<evidence type="ECO:0000313" key="3">
    <source>
        <dbReference type="Proteomes" id="UP000281406"/>
    </source>
</evidence>
<evidence type="ECO:0000256" key="1">
    <source>
        <dbReference type="SAM" id="MobiDB-lite"/>
    </source>
</evidence>
<accession>A0A3N0YTM4</accession>
<comment type="caution">
    <text evidence="2">The sequence shown here is derived from an EMBL/GenBank/DDBJ whole genome shotgun (WGS) entry which is preliminary data.</text>
</comment>
<reference evidence="2 3" key="1">
    <citation type="submission" date="2018-10" db="EMBL/GenBank/DDBJ databases">
        <title>Genome assembly for a Yunnan-Guizhou Plateau 3E fish, Anabarilius grahami (Regan), and its evolutionary and genetic applications.</title>
        <authorList>
            <person name="Jiang W."/>
        </authorList>
    </citation>
    <scope>NUCLEOTIDE SEQUENCE [LARGE SCALE GENOMIC DNA]</scope>
    <source>
        <strain evidence="2">AG-KIZ</strain>
        <tissue evidence="2">Muscle</tissue>
    </source>
</reference>
<dbReference type="Proteomes" id="UP000281406">
    <property type="component" value="Unassembled WGS sequence"/>
</dbReference>
<keyword evidence="3" id="KW-1185">Reference proteome</keyword>
<name>A0A3N0YTM4_ANAGA</name>
<protein>
    <submittedName>
        <fullName evidence="2">Uncharacterized protein</fullName>
    </submittedName>
</protein>
<feature type="compositionally biased region" description="Basic residues" evidence="1">
    <location>
        <begin position="36"/>
        <end position="45"/>
    </location>
</feature>
<dbReference type="AlphaFoldDB" id="A0A3N0YTM4"/>